<gene>
    <name evidence="1" type="ORF">BN9_119720</name>
</gene>
<protein>
    <submittedName>
        <fullName evidence="1">Uncharacterized protein</fullName>
    </submittedName>
</protein>
<accession>A0A024GU26</accession>
<comment type="caution">
    <text evidence="1">The sequence shown here is derived from an EMBL/GenBank/DDBJ whole genome shotgun (WGS) entry which is preliminary data.</text>
</comment>
<sequence>MTLKGLKRCNAYRHPSVQSADKFLTAYMRMNQSDSITFHSVAKTKKRASVLIQMCYVIKVKRFAKSHVGNLITFVTFESGYSRVRQIGTRALLNSETAI</sequence>
<organism evidence="1 2">
    <name type="scientific">Albugo candida</name>
    <dbReference type="NCBI Taxonomy" id="65357"/>
    <lineage>
        <taxon>Eukaryota</taxon>
        <taxon>Sar</taxon>
        <taxon>Stramenopiles</taxon>
        <taxon>Oomycota</taxon>
        <taxon>Peronosporomycetes</taxon>
        <taxon>Albuginales</taxon>
        <taxon>Albuginaceae</taxon>
        <taxon>Albugo</taxon>
    </lineage>
</organism>
<dbReference type="AlphaFoldDB" id="A0A024GU26"/>
<evidence type="ECO:0000313" key="2">
    <source>
        <dbReference type="Proteomes" id="UP000053237"/>
    </source>
</evidence>
<dbReference type="Proteomes" id="UP000053237">
    <property type="component" value="Unassembled WGS sequence"/>
</dbReference>
<name>A0A024GU26_9STRA</name>
<dbReference type="InParanoid" id="A0A024GU26"/>
<keyword evidence="2" id="KW-1185">Reference proteome</keyword>
<evidence type="ECO:0000313" key="1">
    <source>
        <dbReference type="EMBL" id="CCI50305.1"/>
    </source>
</evidence>
<dbReference type="EMBL" id="CAIX01000448">
    <property type="protein sequence ID" value="CCI50305.1"/>
    <property type="molecule type" value="Genomic_DNA"/>
</dbReference>
<reference evidence="1 2" key="1">
    <citation type="submission" date="2012-05" db="EMBL/GenBank/DDBJ databases">
        <title>Recombination and specialization in a pathogen metapopulation.</title>
        <authorList>
            <person name="Gardiner A."/>
            <person name="Kemen E."/>
            <person name="Schultz-Larsen T."/>
            <person name="MacLean D."/>
            <person name="Van Oosterhout C."/>
            <person name="Jones J.D.G."/>
        </authorList>
    </citation>
    <scope>NUCLEOTIDE SEQUENCE [LARGE SCALE GENOMIC DNA]</scope>
    <source>
        <strain evidence="1 2">Ac Nc2</strain>
    </source>
</reference>
<proteinExistence type="predicted"/>